<dbReference type="AlphaFoldDB" id="A0A915DS70"/>
<organism evidence="2 3">
    <name type="scientific">Ditylenchus dipsaci</name>
    <dbReference type="NCBI Taxonomy" id="166011"/>
    <lineage>
        <taxon>Eukaryota</taxon>
        <taxon>Metazoa</taxon>
        <taxon>Ecdysozoa</taxon>
        <taxon>Nematoda</taxon>
        <taxon>Chromadorea</taxon>
        <taxon>Rhabditida</taxon>
        <taxon>Tylenchina</taxon>
        <taxon>Tylenchomorpha</taxon>
        <taxon>Sphaerularioidea</taxon>
        <taxon>Anguinidae</taxon>
        <taxon>Anguininae</taxon>
        <taxon>Ditylenchus</taxon>
    </lineage>
</organism>
<protein>
    <submittedName>
        <fullName evidence="3">Uncharacterized protein</fullName>
    </submittedName>
</protein>
<name>A0A915DS70_9BILA</name>
<keyword evidence="2" id="KW-1185">Reference proteome</keyword>
<sequence>MHSNSETFFRLHSVTDGECHKHPAINVTSGTSTLPALWTPNHITGRMSARKPCHLHRFSPINIEGDLLMVDQIKGRITTANDVLPSQQVEEVAQQYGFNESVKEAIAKPPQKPGPYGTDAFGSMPSVPQMIWNWLPSFKDVWMWTCCLVVTLKVFTDYVWPRLLRMGLRKLGIQISEQVSRKGRKRAVKKLRLSDLRQRSNEEEEEDEARPQNSPWPPIVSLGGMSRTIAIQ</sequence>
<evidence type="ECO:0000313" key="2">
    <source>
        <dbReference type="Proteomes" id="UP000887574"/>
    </source>
</evidence>
<accession>A0A915DS70</accession>
<dbReference type="Proteomes" id="UP000887574">
    <property type="component" value="Unplaced"/>
</dbReference>
<dbReference type="WBParaSite" id="jg22367">
    <property type="protein sequence ID" value="jg22367"/>
    <property type="gene ID" value="jg22367"/>
</dbReference>
<evidence type="ECO:0000256" key="1">
    <source>
        <dbReference type="SAM" id="MobiDB-lite"/>
    </source>
</evidence>
<evidence type="ECO:0000313" key="3">
    <source>
        <dbReference type="WBParaSite" id="jg22367"/>
    </source>
</evidence>
<feature type="region of interest" description="Disordered" evidence="1">
    <location>
        <begin position="195"/>
        <end position="232"/>
    </location>
</feature>
<proteinExistence type="predicted"/>
<reference evidence="3" key="1">
    <citation type="submission" date="2022-11" db="UniProtKB">
        <authorList>
            <consortium name="WormBaseParasite"/>
        </authorList>
    </citation>
    <scope>IDENTIFICATION</scope>
</reference>